<dbReference type="SUPFAM" id="SSF46894">
    <property type="entry name" value="C-terminal effector domain of the bipartite response regulators"/>
    <property type="match status" value="1"/>
</dbReference>
<dbReference type="PANTHER" id="PTHR48111:SF40">
    <property type="entry name" value="PHOSPHATE REGULON TRANSCRIPTIONAL REGULATORY PROTEIN PHOB"/>
    <property type="match status" value="1"/>
</dbReference>
<evidence type="ECO:0000256" key="3">
    <source>
        <dbReference type="ARBA" id="ARBA00023015"/>
    </source>
</evidence>
<dbReference type="InterPro" id="IPR001789">
    <property type="entry name" value="Sig_transdc_resp-reg_receiver"/>
</dbReference>
<dbReference type="GO" id="GO:0005829">
    <property type="term" value="C:cytosol"/>
    <property type="evidence" value="ECO:0007669"/>
    <property type="project" value="TreeGrafter"/>
</dbReference>
<dbReference type="Gene3D" id="6.10.250.690">
    <property type="match status" value="1"/>
</dbReference>
<name>A0A2P2E3S8_9LEPT</name>
<organism evidence="10 11">
    <name type="scientific">Leptospira ryugenii</name>
    <dbReference type="NCBI Taxonomy" id="1917863"/>
    <lineage>
        <taxon>Bacteria</taxon>
        <taxon>Pseudomonadati</taxon>
        <taxon>Spirochaetota</taxon>
        <taxon>Spirochaetia</taxon>
        <taxon>Leptospirales</taxon>
        <taxon>Leptospiraceae</taxon>
        <taxon>Leptospira</taxon>
    </lineage>
</organism>
<feature type="modified residue" description="4-aspartylphosphate" evidence="6">
    <location>
        <position position="51"/>
    </location>
</feature>
<dbReference type="Proteomes" id="UP000245133">
    <property type="component" value="Unassembled WGS sequence"/>
</dbReference>
<dbReference type="GO" id="GO:0000976">
    <property type="term" value="F:transcription cis-regulatory region binding"/>
    <property type="evidence" value="ECO:0007669"/>
    <property type="project" value="TreeGrafter"/>
</dbReference>
<dbReference type="GO" id="GO:0032993">
    <property type="term" value="C:protein-DNA complex"/>
    <property type="evidence" value="ECO:0007669"/>
    <property type="project" value="TreeGrafter"/>
</dbReference>
<keyword evidence="3" id="KW-0805">Transcription regulation</keyword>
<keyword evidence="5" id="KW-0804">Transcription</keyword>
<feature type="domain" description="OmpR/PhoB-type" evidence="9">
    <location>
        <begin position="129"/>
        <end position="225"/>
    </location>
</feature>
<evidence type="ECO:0000256" key="5">
    <source>
        <dbReference type="ARBA" id="ARBA00023163"/>
    </source>
</evidence>
<dbReference type="AlphaFoldDB" id="A0A2P2E3S8"/>
<dbReference type="Gene3D" id="3.40.50.2300">
    <property type="match status" value="1"/>
</dbReference>
<evidence type="ECO:0000259" key="8">
    <source>
        <dbReference type="PROSITE" id="PS50110"/>
    </source>
</evidence>
<dbReference type="GO" id="GO:0006355">
    <property type="term" value="P:regulation of DNA-templated transcription"/>
    <property type="evidence" value="ECO:0007669"/>
    <property type="project" value="InterPro"/>
</dbReference>
<feature type="domain" description="Response regulatory" evidence="8">
    <location>
        <begin position="2"/>
        <end position="116"/>
    </location>
</feature>
<evidence type="ECO:0000259" key="9">
    <source>
        <dbReference type="PROSITE" id="PS51755"/>
    </source>
</evidence>
<dbReference type="SMART" id="SM00448">
    <property type="entry name" value="REC"/>
    <property type="match status" value="1"/>
</dbReference>
<dbReference type="RefSeq" id="WP_108977875.1">
    <property type="nucleotide sequence ID" value="NZ_BFBB01000008.1"/>
</dbReference>
<dbReference type="Gene3D" id="1.10.10.10">
    <property type="entry name" value="Winged helix-like DNA-binding domain superfamily/Winged helix DNA-binding domain"/>
    <property type="match status" value="1"/>
</dbReference>
<dbReference type="SMART" id="SM00862">
    <property type="entry name" value="Trans_reg_C"/>
    <property type="match status" value="1"/>
</dbReference>
<sequence>MKILVVDDEEDIANLIQFHLEEEGFQVEVCHNGMEVLGRLEKNLPDGMILDLMLPGIGGLDLCKRIKEKYPQLPILMVTAKTGETDVVLGLELGADDYIKKPFNIRELVARVRTVTRRNAESAAVVEKVGPVSSGKIQMNPTAHKVYVDGKEVELTLIEFKILQLFLSNPGVAFSRDKLLDRIWGKDVFVTDRTVDVNIKRLRDKLLSEKERLETIRGVGYRFRDA</sequence>
<keyword evidence="11" id="KW-1185">Reference proteome</keyword>
<keyword evidence="4 7" id="KW-0238">DNA-binding</keyword>
<comment type="caution">
    <text evidence="10">The sequence shown here is derived from an EMBL/GenBank/DDBJ whole genome shotgun (WGS) entry which is preliminary data.</text>
</comment>
<evidence type="ECO:0000256" key="7">
    <source>
        <dbReference type="PROSITE-ProRule" id="PRU01091"/>
    </source>
</evidence>
<dbReference type="Pfam" id="PF00072">
    <property type="entry name" value="Response_reg"/>
    <property type="match status" value="1"/>
</dbReference>
<dbReference type="GO" id="GO:0000156">
    <property type="term" value="F:phosphorelay response regulator activity"/>
    <property type="evidence" value="ECO:0007669"/>
    <property type="project" value="TreeGrafter"/>
</dbReference>
<protein>
    <submittedName>
        <fullName evidence="10">Response regulator</fullName>
    </submittedName>
</protein>
<dbReference type="FunFam" id="3.40.50.2300:FF:000001">
    <property type="entry name" value="DNA-binding response regulator PhoB"/>
    <property type="match status" value="1"/>
</dbReference>
<dbReference type="PROSITE" id="PS51755">
    <property type="entry name" value="OMPR_PHOB"/>
    <property type="match status" value="1"/>
</dbReference>
<reference evidence="10 11" key="1">
    <citation type="submission" date="2018-02" db="EMBL/GenBank/DDBJ databases">
        <title>Novel Leptospira species isolated from soil and water in Japan.</title>
        <authorList>
            <person name="Nakao R."/>
            <person name="Masuzawa T."/>
        </authorList>
    </citation>
    <scope>NUCLEOTIDE SEQUENCE [LARGE SCALE GENOMIC DNA]</scope>
    <source>
        <strain evidence="10 11">YH101</strain>
    </source>
</reference>
<feature type="DNA-binding region" description="OmpR/PhoB-type" evidence="7">
    <location>
        <begin position="129"/>
        <end position="225"/>
    </location>
</feature>
<evidence type="ECO:0000256" key="2">
    <source>
        <dbReference type="ARBA" id="ARBA00023012"/>
    </source>
</evidence>
<dbReference type="InterPro" id="IPR016032">
    <property type="entry name" value="Sig_transdc_resp-reg_C-effctor"/>
</dbReference>
<dbReference type="SUPFAM" id="SSF52172">
    <property type="entry name" value="CheY-like"/>
    <property type="match status" value="1"/>
</dbReference>
<dbReference type="InterPro" id="IPR001867">
    <property type="entry name" value="OmpR/PhoB-type_DNA-bd"/>
</dbReference>
<keyword evidence="2" id="KW-0902">Two-component regulatory system</keyword>
<dbReference type="PANTHER" id="PTHR48111">
    <property type="entry name" value="REGULATOR OF RPOS"/>
    <property type="match status" value="1"/>
</dbReference>
<dbReference type="PROSITE" id="PS50110">
    <property type="entry name" value="RESPONSE_REGULATORY"/>
    <property type="match status" value="1"/>
</dbReference>
<accession>A0A2P2E3S8</accession>
<dbReference type="OrthoDB" id="9802426at2"/>
<dbReference type="Pfam" id="PF00486">
    <property type="entry name" value="Trans_reg_C"/>
    <property type="match status" value="1"/>
</dbReference>
<evidence type="ECO:0000313" key="10">
    <source>
        <dbReference type="EMBL" id="GBF51550.1"/>
    </source>
</evidence>
<keyword evidence="1 6" id="KW-0597">Phosphoprotein</keyword>
<evidence type="ECO:0000256" key="6">
    <source>
        <dbReference type="PROSITE-ProRule" id="PRU00169"/>
    </source>
</evidence>
<gene>
    <name evidence="10" type="ORF">LPTSP4_30880</name>
</gene>
<dbReference type="InterPro" id="IPR011006">
    <property type="entry name" value="CheY-like_superfamily"/>
</dbReference>
<evidence type="ECO:0000256" key="1">
    <source>
        <dbReference type="ARBA" id="ARBA00022553"/>
    </source>
</evidence>
<evidence type="ECO:0000256" key="4">
    <source>
        <dbReference type="ARBA" id="ARBA00023125"/>
    </source>
</evidence>
<dbReference type="InterPro" id="IPR039420">
    <property type="entry name" value="WalR-like"/>
</dbReference>
<dbReference type="CDD" id="cd00383">
    <property type="entry name" value="trans_reg_C"/>
    <property type="match status" value="1"/>
</dbReference>
<proteinExistence type="predicted"/>
<dbReference type="EMBL" id="BFBB01000008">
    <property type="protein sequence ID" value="GBF51550.1"/>
    <property type="molecule type" value="Genomic_DNA"/>
</dbReference>
<evidence type="ECO:0000313" key="11">
    <source>
        <dbReference type="Proteomes" id="UP000245133"/>
    </source>
</evidence>
<dbReference type="InterPro" id="IPR036388">
    <property type="entry name" value="WH-like_DNA-bd_sf"/>
</dbReference>